<accession>A0ABV8P575</accession>
<evidence type="ECO:0000313" key="5">
    <source>
        <dbReference type="Proteomes" id="UP001595848"/>
    </source>
</evidence>
<dbReference type="InterPro" id="IPR020070">
    <property type="entry name" value="Ribosomal_bL9_N"/>
</dbReference>
<comment type="function">
    <text evidence="1">Binds to the 23S rRNA.</text>
</comment>
<keyword evidence="1" id="KW-0694">RNA-binding</keyword>
<evidence type="ECO:0000256" key="1">
    <source>
        <dbReference type="HAMAP-Rule" id="MF_00503"/>
    </source>
</evidence>
<dbReference type="PANTHER" id="PTHR21368">
    <property type="entry name" value="50S RIBOSOMAL PROTEIN L9"/>
    <property type="match status" value="1"/>
</dbReference>
<dbReference type="Pfam" id="PF03948">
    <property type="entry name" value="Ribosomal_L9_C"/>
    <property type="match status" value="1"/>
</dbReference>
<evidence type="ECO:0000259" key="3">
    <source>
        <dbReference type="PROSITE" id="PS00651"/>
    </source>
</evidence>
<feature type="domain" description="Ribosomal protein L9" evidence="3">
    <location>
        <begin position="13"/>
        <end position="40"/>
    </location>
</feature>
<organism evidence="4 5">
    <name type="scientific">Candidimonas humi</name>
    <dbReference type="NCBI Taxonomy" id="683355"/>
    <lineage>
        <taxon>Bacteria</taxon>
        <taxon>Pseudomonadati</taxon>
        <taxon>Pseudomonadota</taxon>
        <taxon>Betaproteobacteria</taxon>
        <taxon>Burkholderiales</taxon>
        <taxon>Alcaligenaceae</taxon>
        <taxon>Candidimonas</taxon>
    </lineage>
</organism>
<keyword evidence="1" id="KW-0699">rRNA-binding</keyword>
<dbReference type="RefSeq" id="WP_217966468.1">
    <property type="nucleotide sequence ID" value="NZ_JAHTBN010000014.1"/>
</dbReference>
<dbReference type="Pfam" id="PF01281">
    <property type="entry name" value="Ribosomal_L9_N"/>
    <property type="match status" value="1"/>
</dbReference>
<keyword evidence="1" id="KW-0687">Ribonucleoprotein</keyword>
<dbReference type="Proteomes" id="UP001595848">
    <property type="component" value="Unassembled WGS sequence"/>
</dbReference>
<protein>
    <recommendedName>
        <fullName evidence="1">Large ribosomal subunit protein bL9</fullName>
    </recommendedName>
</protein>
<dbReference type="NCBIfam" id="TIGR00158">
    <property type="entry name" value="L9"/>
    <property type="match status" value="1"/>
</dbReference>
<comment type="similarity">
    <text evidence="1">Belongs to the bacterial ribosomal protein bL9 family.</text>
</comment>
<dbReference type="InterPro" id="IPR000244">
    <property type="entry name" value="Ribosomal_bL9"/>
</dbReference>
<evidence type="ECO:0000313" key="4">
    <source>
        <dbReference type="EMBL" id="MFC4203333.1"/>
    </source>
</evidence>
<proteinExistence type="inferred from homology"/>
<dbReference type="PROSITE" id="PS00651">
    <property type="entry name" value="RIBOSOMAL_L9"/>
    <property type="match status" value="1"/>
</dbReference>
<keyword evidence="2" id="KW-0175">Coiled coil</keyword>
<name>A0ABV8P575_9BURK</name>
<dbReference type="InterPro" id="IPR020594">
    <property type="entry name" value="Ribosomal_bL9_bac/chp"/>
</dbReference>
<keyword evidence="5" id="KW-1185">Reference proteome</keyword>
<keyword evidence="1 4" id="KW-0689">Ribosomal protein</keyword>
<feature type="coiled-coil region" evidence="2">
    <location>
        <begin position="37"/>
        <end position="64"/>
    </location>
</feature>
<reference evidence="5" key="1">
    <citation type="journal article" date="2019" name="Int. J. Syst. Evol. Microbiol.">
        <title>The Global Catalogue of Microorganisms (GCM) 10K type strain sequencing project: providing services to taxonomists for standard genome sequencing and annotation.</title>
        <authorList>
            <consortium name="The Broad Institute Genomics Platform"/>
            <consortium name="The Broad Institute Genome Sequencing Center for Infectious Disease"/>
            <person name="Wu L."/>
            <person name="Ma J."/>
        </authorList>
    </citation>
    <scope>NUCLEOTIDE SEQUENCE [LARGE SCALE GENOMIC DNA]</scope>
    <source>
        <strain evidence="5">LMG 24813</strain>
    </source>
</reference>
<dbReference type="GO" id="GO:0005840">
    <property type="term" value="C:ribosome"/>
    <property type="evidence" value="ECO:0007669"/>
    <property type="project" value="UniProtKB-KW"/>
</dbReference>
<dbReference type="EMBL" id="JBHSBV010000011">
    <property type="protein sequence ID" value="MFC4203333.1"/>
    <property type="molecule type" value="Genomic_DNA"/>
</dbReference>
<gene>
    <name evidence="1 4" type="primary">rplI</name>
    <name evidence="4" type="ORF">ACFOY1_20460</name>
</gene>
<dbReference type="HAMAP" id="MF_00503">
    <property type="entry name" value="Ribosomal_bL9"/>
    <property type="match status" value="1"/>
</dbReference>
<comment type="caution">
    <text evidence="4">The sequence shown here is derived from an EMBL/GenBank/DDBJ whole genome shotgun (WGS) entry which is preliminary data.</text>
</comment>
<evidence type="ECO:0000256" key="2">
    <source>
        <dbReference type="SAM" id="Coils"/>
    </source>
</evidence>
<dbReference type="InterPro" id="IPR020069">
    <property type="entry name" value="Ribosomal_bL9_C"/>
</dbReference>
<sequence>MQVILLEKVVNLGNLGEVVRVRDGYARNYLIPQKIARRATDAALKEFEARRAELEKVQAEKLAAAQAQGEKLAGLTLTIVQKSGVDGRLFGSVTNMDIAAALHKQGFESVEKAQVRLPNGAFKAVGEYPVQVALHADVLVDITLVVQGEMA</sequence>